<reference evidence="1" key="1">
    <citation type="submission" date="2014-09" db="EMBL/GenBank/DDBJ databases">
        <authorList>
            <person name="Magalhaes I.L.F."/>
            <person name="Oliveira U."/>
            <person name="Santos F.R."/>
            <person name="Vidigal T.H.D.A."/>
            <person name="Brescovit A.D."/>
            <person name="Santos A.J."/>
        </authorList>
    </citation>
    <scope>NUCLEOTIDE SEQUENCE</scope>
    <source>
        <tissue evidence="1">Shoot tissue taken approximately 20 cm above the soil surface</tissue>
    </source>
</reference>
<dbReference type="EMBL" id="GBRH01237407">
    <property type="protein sequence ID" value="JAD60488.1"/>
    <property type="molecule type" value="Transcribed_RNA"/>
</dbReference>
<name>A0A0A9BE92_ARUDO</name>
<reference evidence="1" key="2">
    <citation type="journal article" date="2015" name="Data Brief">
        <title>Shoot transcriptome of the giant reed, Arundo donax.</title>
        <authorList>
            <person name="Barrero R.A."/>
            <person name="Guerrero F.D."/>
            <person name="Moolhuijzen P."/>
            <person name="Goolsby J.A."/>
            <person name="Tidwell J."/>
            <person name="Bellgard S.E."/>
            <person name="Bellgard M.I."/>
        </authorList>
    </citation>
    <scope>NUCLEOTIDE SEQUENCE</scope>
    <source>
        <tissue evidence="1">Shoot tissue taken approximately 20 cm above the soil surface</tissue>
    </source>
</reference>
<dbReference type="AlphaFoldDB" id="A0A0A9BE92"/>
<protein>
    <submittedName>
        <fullName evidence="1">Uncharacterized protein</fullName>
    </submittedName>
</protein>
<accession>A0A0A9BE92</accession>
<evidence type="ECO:0000313" key="1">
    <source>
        <dbReference type="EMBL" id="JAD60488.1"/>
    </source>
</evidence>
<proteinExistence type="predicted"/>
<organism evidence="1">
    <name type="scientific">Arundo donax</name>
    <name type="common">Giant reed</name>
    <name type="synonym">Donax arundinaceus</name>
    <dbReference type="NCBI Taxonomy" id="35708"/>
    <lineage>
        <taxon>Eukaryota</taxon>
        <taxon>Viridiplantae</taxon>
        <taxon>Streptophyta</taxon>
        <taxon>Embryophyta</taxon>
        <taxon>Tracheophyta</taxon>
        <taxon>Spermatophyta</taxon>
        <taxon>Magnoliopsida</taxon>
        <taxon>Liliopsida</taxon>
        <taxon>Poales</taxon>
        <taxon>Poaceae</taxon>
        <taxon>PACMAD clade</taxon>
        <taxon>Arundinoideae</taxon>
        <taxon>Arundineae</taxon>
        <taxon>Arundo</taxon>
    </lineage>
</organism>
<sequence length="23" mass="2440">MAKDTEWGTTSNILAVVTSAKDT</sequence>